<accession>A0ABV7I6I2</accession>
<reference evidence="3" key="1">
    <citation type="journal article" date="2019" name="Int. J. Syst. Evol. Microbiol.">
        <title>The Global Catalogue of Microorganisms (GCM) 10K type strain sequencing project: providing services to taxonomists for standard genome sequencing and annotation.</title>
        <authorList>
            <consortium name="The Broad Institute Genomics Platform"/>
            <consortium name="The Broad Institute Genome Sequencing Center for Infectious Disease"/>
            <person name="Wu L."/>
            <person name="Ma J."/>
        </authorList>
    </citation>
    <scope>NUCLEOTIDE SEQUENCE [LARGE SCALE GENOMIC DNA]</scope>
    <source>
        <strain evidence="3">KCTC 52231</strain>
    </source>
</reference>
<gene>
    <name evidence="2" type="ORF">ACFOHV_19335</name>
</gene>
<dbReference type="Proteomes" id="UP001595647">
    <property type="component" value="Unassembled WGS sequence"/>
</dbReference>
<keyword evidence="1" id="KW-0812">Transmembrane</keyword>
<name>A0ABV7I6I2_9HYPH</name>
<proteinExistence type="predicted"/>
<evidence type="ECO:0000313" key="2">
    <source>
        <dbReference type="EMBL" id="MFC3165438.1"/>
    </source>
</evidence>
<sequence length="50" mass="5358">MTSGTKRTRTVIGLAIAALAVLVLAWLFVGEESNTTRSDQGSYPPHAIEQ</sequence>
<dbReference type="EMBL" id="JBHRTG010000019">
    <property type="protein sequence ID" value="MFC3165438.1"/>
    <property type="molecule type" value="Genomic_DNA"/>
</dbReference>
<keyword evidence="1" id="KW-1133">Transmembrane helix</keyword>
<evidence type="ECO:0000256" key="1">
    <source>
        <dbReference type="SAM" id="Phobius"/>
    </source>
</evidence>
<organism evidence="2 3">
    <name type="scientific">Ciceribacter thiooxidans</name>
    <dbReference type="NCBI Taxonomy" id="1969821"/>
    <lineage>
        <taxon>Bacteria</taxon>
        <taxon>Pseudomonadati</taxon>
        <taxon>Pseudomonadota</taxon>
        <taxon>Alphaproteobacteria</taxon>
        <taxon>Hyphomicrobiales</taxon>
        <taxon>Rhizobiaceae</taxon>
        <taxon>Ciceribacter</taxon>
    </lineage>
</organism>
<evidence type="ECO:0000313" key="3">
    <source>
        <dbReference type="Proteomes" id="UP001595647"/>
    </source>
</evidence>
<comment type="caution">
    <text evidence="2">The sequence shown here is derived from an EMBL/GenBank/DDBJ whole genome shotgun (WGS) entry which is preliminary data.</text>
</comment>
<keyword evidence="3" id="KW-1185">Reference proteome</keyword>
<keyword evidence="1" id="KW-0472">Membrane</keyword>
<feature type="transmembrane region" description="Helical" evidence="1">
    <location>
        <begin position="12"/>
        <end position="29"/>
    </location>
</feature>
<dbReference type="RefSeq" id="WP_182308055.1">
    <property type="nucleotide sequence ID" value="NZ_CP059897.1"/>
</dbReference>
<protein>
    <submittedName>
        <fullName evidence="2">Uncharacterized protein</fullName>
    </submittedName>
</protein>